<evidence type="ECO:0000313" key="7">
    <source>
        <dbReference type="Proteomes" id="UP000034246"/>
    </source>
</evidence>
<dbReference type="SMART" id="SM00954">
    <property type="entry name" value="RelA_SpoT"/>
    <property type="match status" value="1"/>
</dbReference>
<dbReference type="SUPFAM" id="SSF81271">
    <property type="entry name" value="TGS-like"/>
    <property type="match status" value="1"/>
</dbReference>
<gene>
    <name evidence="6" type="ORF">UT39_C0012G0030</name>
</gene>
<comment type="similarity">
    <text evidence="3">Belongs to the relA/spoT family.</text>
</comment>
<dbReference type="InterPro" id="IPR012675">
    <property type="entry name" value="Beta-grasp_dom_sf"/>
</dbReference>
<dbReference type="InterPro" id="IPR007685">
    <property type="entry name" value="RelA_SpoT"/>
</dbReference>
<dbReference type="Gene3D" id="3.30.460.10">
    <property type="entry name" value="Beta Polymerase, domain 2"/>
    <property type="match status" value="1"/>
</dbReference>
<evidence type="ECO:0000256" key="2">
    <source>
        <dbReference type="PROSITE-ProRule" id="PRU00182"/>
    </source>
</evidence>
<dbReference type="GO" id="GO:0015969">
    <property type="term" value="P:guanosine tetraphosphate metabolic process"/>
    <property type="evidence" value="ECO:0007669"/>
    <property type="project" value="InterPro"/>
</dbReference>
<evidence type="ECO:0000256" key="1">
    <source>
        <dbReference type="ARBA" id="ARBA00025704"/>
    </source>
</evidence>
<dbReference type="Gene3D" id="3.10.20.30">
    <property type="match status" value="1"/>
</dbReference>
<proteinExistence type="inferred from homology"/>
<comment type="pathway">
    <text evidence="1">Purine metabolism.</text>
</comment>
<dbReference type="InterPro" id="IPR004095">
    <property type="entry name" value="TGS"/>
</dbReference>
<dbReference type="PROSITE" id="PS50889">
    <property type="entry name" value="S4"/>
    <property type="match status" value="1"/>
</dbReference>
<comment type="function">
    <text evidence="3">In eubacteria ppGpp (guanosine 3'-diphosphate 5'-diphosphate) is a mediator of the stringent response that coordinates a variety of cellular activities in response to changes in nutritional abundance.</text>
</comment>
<reference evidence="6 7" key="1">
    <citation type="journal article" date="2015" name="Nature">
        <title>rRNA introns, odd ribosomes, and small enigmatic genomes across a large radiation of phyla.</title>
        <authorList>
            <person name="Brown C.T."/>
            <person name="Hug L.A."/>
            <person name="Thomas B.C."/>
            <person name="Sharon I."/>
            <person name="Castelle C.J."/>
            <person name="Singh A."/>
            <person name="Wilkins M.J."/>
            <person name="Williams K.H."/>
            <person name="Banfield J.F."/>
        </authorList>
    </citation>
    <scope>NUCLEOTIDE SEQUENCE [LARGE SCALE GENOMIC DNA]</scope>
</reference>
<name>A0A0G0N6G3_9BACT</name>
<accession>A0A0G0N6G3</accession>
<dbReference type="InterPro" id="IPR006674">
    <property type="entry name" value="HD_domain"/>
</dbReference>
<evidence type="ECO:0000313" key="6">
    <source>
        <dbReference type="EMBL" id="KKR11008.1"/>
    </source>
</evidence>
<dbReference type="InterPro" id="IPR003607">
    <property type="entry name" value="HD/PDEase_dom"/>
</dbReference>
<dbReference type="PANTHER" id="PTHR21262:SF31">
    <property type="entry name" value="GTP PYROPHOSPHOKINASE"/>
    <property type="match status" value="1"/>
</dbReference>
<dbReference type="SUPFAM" id="SSF109604">
    <property type="entry name" value="HD-domain/PDEase-like"/>
    <property type="match status" value="1"/>
</dbReference>
<dbReference type="FunFam" id="3.10.20.30:FF:000002">
    <property type="entry name" value="GTP pyrophosphokinase (RelA/SpoT)"/>
    <property type="match status" value="1"/>
</dbReference>
<dbReference type="PATRIC" id="fig|1618550.3.peg.760"/>
<comment type="caution">
    <text evidence="6">The sequence shown here is derived from an EMBL/GenBank/DDBJ whole genome shotgun (WGS) entry which is preliminary data.</text>
</comment>
<dbReference type="CDD" id="cd05399">
    <property type="entry name" value="NT_Rel-Spo_like"/>
    <property type="match status" value="1"/>
</dbReference>
<feature type="domain" description="HD" evidence="4">
    <location>
        <begin position="51"/>
        <end position="151"/>
    </location>
</feature>
<dbReference type="Proteomes" id="UP000034246">
    <property type="component" value="Unassembled WGS sequence"/>
</dbReference>
<dbReference type="Gene3D" id="1.10.3210.10">
    <property type="entry name" value="Hypothetical protein af1432"/>
    <property type="match status" value="1"/>
</dbReference>
<dbReference type="PANTHER" id="PTHR21262">
    <property type="entry name" value="GUANOSINE-3',5'-BIS DIPHOSPHATE 3'-PYROPHOSPHOHYDROLASE"/>
    <property type="match status" value="1"/>
</dbReference>
<sequence length="501" mass="56952">MRGDNELIKGEYVKFRLQLMQNGVDVVMINKAWDFAVLAHHGQRRKTGEPFVMHALEVGKKLFEWNLDTQTIVAGILHDTVEDGGALRQDLAEGFGDPVAVLVDGVTKISNIKLRGSKNEEFIENLRKMFLAMAKDLRVVLVKLADRLHNMKTLHGVEEGKRKRIAEETLEIYAPLAERLGMGQVKAELDDLAFPYVYPEEHEKVVSLSKPYYKNTEKDVDTMKRKLLKVLAASGLKSKVSGRKKHLYSLWKKLERPDIAWDFERIHDIIALRVLVETAQDCYKVLGIIHGLYKPVPYIGISDFIAQPKPNGYRSIHTKVFGVGARIIEIQIRTWTMHEQAENGIAAHWAYAGMKLKKGITNDLLDKRPFDKSFTKLSWVKQLADWQKEIKDSSEYMEAVRFDALSSRIFVFSPMGDVYDLPIGATPIDFAYSVHTNLSGFVKSVKVNGKIASLNQQLSSGDVIEIIKNKNYKSPPRDWLDFVKTTQAKREIEKSLRKVGA</sequence>
<dbReference type="GO" id="GO:0005886">
    <property type="term" value="C:plasma membrane"/>
    <property type="evidence" value="ECO:0007669"/>
    <property type="project" value="TreeGrafter"/>
</dbReference>
<dbReference type="PROSITE" id="PS51831">
    <property type="entry name" value="HD"/>
    <property type="match status" value="1"/>
</dbReference>
<evidence type="ECO:0000259" key="5">
    <source>
        <dbReference type="PROSITE" id="PS51880"/>
    </source>
</evidence>
<dbReference type="FunFam" id="1.10.3210.10:FF:000001">
    <property type="entry name" value="GTP pyrophosphokinase RelA"/>
    <property type="match status" value="1"/>
</dbReference>
<dbReference type="EMBL" id="LBWP01000012">
    <property type="protein sequence ID" value="KKR11008.1"/>
    <property type="molecule type" value="Genomic_DNA"/>
</dbReference>
<dbReference type="Pfam" id="PF02824">
    <property type="entry name" value="TGS"/>
    <property type="match status" value="1"/>
</dbReference>
<protein>
    <submittedName>
        <fullName evidence="6">(P)ppGpp synthetase I, SpoT/RelA</fullName>
    </submittedName>
</protein>
<evidence type="ECO:0000256" key="3">
    <source>
        <dbReference type="RuleBase" id="RU003847"/>
    </source>
</evidence>
<dbReference type="InterPro" id="IPR043519">
    <property type="entry name" value="NT_sf"/>
</dbReference>
<dbReference type="InterPro" id="IPR012676">
    <property type="entry name" value="TGS-like"/>
</dbReference>
<dbReference type="Pfam" id="PF04607">
    <property type="entry name" value="RelA_SpoT"/>
    <property type="match status" value="1"/>
</dbReference>
<dbReference type="AlphaFoldDB" id="A0A0G0N6G3"/>
<evidence type="ECO:0000259" key="4">
    <source>
        <dbReference type="PROSITE" id="PS51831"/>
    </source>
</evidence>
<keyword evidence="2" id="KW-0694">RNA-binding</keyword>
<dbReference type="SUPFAM" id="SSF81301">
    <property type="entry name" value="Nucleotidyltransferase"/>
    <property type="match status" value="1"/>
</dbReference>
<dbReference type="Pfam" id="PF13328">
    <property type="entry name" value="HD_4"/>
    <property type="match status" value="1"/>
</dbReference>
<organism evidence="6 7">
    <name type="scientific">Candidatus Woesebacteria bacterium GW2011_GWA1_39_21</name>
    <dbReference type="NCBI Taxonomy" id="1618550"/>
    <lineage>
        <taxon>Bacteria</taxon>
        <taxon>Candidatus Woeseibacteriota</taxon>
    </lineage>
</organism>
<dbReference type="InterPro" id="IPR004811">
    <property type="entry name" value="RelA/Spo_fam"/>
</dbReference>
<dbReference type="NCBIfam" id="TIGR00691">
    <property type="entry name" value="spoT_relA"/>
    <property type="match status" value="1"/>
</dbReference>
<dbReference type="SMART" id="SM00471">
    <property type="entry name" value="HDc"/>
    <property type="match status" value="1"/>
</dbReference>
<feature type="domain" description="TGS" evidence="5">
    <location>
        <begin position="405"/>
        <end position="468"/>
    </location>
</feature>
<dbReference type="PROSITE" id="PS51880">
    <property type="entry name" value="TGS"/>
    <property type="match status" value="1"/>
</dbReference>
<dbReference type="STRING" id="1618550.UT39_C0012G0030"/>
<dbReference type="CDD" id="cd00077">
    <property type="entry name" value="HDc"/>
    <property type="match status" value="1"/>
</dbReference>
<dbReference type="GO" id="GO:0003723">
    <property type="term" value="F:RNA binding"/>
    <property type="evidence" value="ECO:0007669"/>
    <property type="project" value="UniProtKB-KW"/>
</dbReference>